<proteinExistence type="predicted"/>
<evidence type="ECO:0000313" key="1">
    <source>
        <dbReference type="EMBL" id="KZS02835.1"/>
    </source>
</evidence>
<reference evidence="1 2" key="1">
    <citation type="submission" date="2016-03" db="EMBL/GenBank/DDBJ databases">
        <title>EvidentialGene: Evidence-directed Construction of Genes on Genomes.</title>
        <authorList>
            <person name="Gilbert D.G."/>
            <person name="Choi J.-H."/>
            <person name="Mockaitis K."/>
            <person name="Colbourne J."/>
            <person name="Pfrender M."/>
        </authorList>
    </citation>
    <scope>NUCLEOTIDE SEQUENCE [LARGE SCALE GENOMIC DNA]</scope>
    <source>
        <strain evidence="1 2">Xinb3</strain>
        <tissue evidence="1">Complete organism</tissue>
    </source>
</reference>
<dbReference type="AlphaFoldDB" id="A0A164K0R0"/>
<sequence>MIDFTYIPCGHDCASAFKALFASYFVFKSKYPQFLGPFFKFFEEAVFSIHPSITLTVASFIASLDSAPNEFVFETSC</sequence>
<dbReference type="Proteomes" id="UP000076858">
    <property type="component" value="Unassembled WGS sequence"/>
</dbReference>
<accession>A0A164K0R0</accession>
<comment type="caution">
    <text evidence="1">The sequence shown here is derived from an EMBL/GenBank/DDBJ whole genome shotgun (WGS) entry which is preliminary data.</text>
</comment>
<organism evidence="1 2">
    <name type="scientific">Daphnia magna</name>
    <dbReference type="NCBI Taxonomy" id="35525"/>
    <lineage>
        <taxon>Eukaryota</taxon>
        <taxon>Metazoa</taxon>
        <taxon>Ecdysozoa</taxon>
        <taxon>Arthropoda</taxon>
        <taxon>Crustacea</taxon>
        <taxon>Branchiopoda</taxon>
        <taxon>Diplostraca</taxon>
        <taxon>Cladocera</taxon>
        <taxon>Anomopoda</taxon>
        <taxon>Daphniidae</taxon>
        <taxon>Daphnia</taxon>
    </lineage>
</organism>
<protein>
    <submittedName>
        <fullName evidence="1">Uncharacterized protein</fullName>
    </submittedName>
</protein>
<gene>
    <name evidence="1" type="ORF">APZ42_034578</name>
</gene>
<evidence type="ECO:0000313" key="2">
    <source>
        <dbReference type="Proteomes" id="UP000076858"/>
    </source>
</evidence>
<name>A0A164K0R0_9CRUS</name>
<keyword evidence="2" id="KW-1185">Reference proteome</keyword>
<dbReference type="EMBL" id="LRGB01003391">
    <property type="protein sequence ID" value="KZS02835.1"/>
    <property type="molecule type" value="Genomic_DNA"/>
</dbReference>